<sequence>MFVTNTDLRYVDFAGADLSNTNFCGANLTDIYWDKNTKWENILGLETAINIPETLKQQLGLE</sequence>
<gene>
    <name evidence="1" type="ORF">QH73_0002070</name>
</gene>
<dbReference type="RefSeq" id="WP_132866752.1">
    <property type="nucleotide sequence ID" value="NZ_JTJC03000001.1"/>
</dbReference>
<dbReference type="AlphaFoldDB" id="A0A9X5E1D5"/>
<dbReference type="OrthoDB" id="477866at2"/>
<organism evidence="1 2">
    <name type="scientific">Scytonema millei VB511283</name>
    <dbReference type="NCBI Taxonomy" id="1245923"/>
    <lineage>
        <taxon>Bacteria</taxon>
        <taxon>Bacillati</taxon>
        <taxon>Cyanobacteriota</taxon>
        <taxon>Cyanophyceae</taxon>
        <taxon>Nostocales</taxon>
        <taxon>Scytonemataceae</taxon>
        <taxon>Scytonema</taxon>
    </lineage>
</organism>
<name>A0A9X5E1D5_9CYAN</name>
<dbReference type="Proteomes" id="UP000031532">
    <property type="component" value="Unassembled WGS sequence"/>
</dbReference>
<proteinExistence type="predicted"/>
<protein>
    <submittedName>
        <fullName evidence="1">Pentapeptide repeat-containing protein</fullName>
    </submittedName>
</protein>
<evidence type="ECO:0000313" key="1">
    <source>
        <dbReference type="EMBL" id="NHC33459.1"/>
    </source>
</evidence>
<comment type="caution">
    <text evidence="1">The sequence shown here is derived from an EMBL/GenBank/DDBJ whole genome shotgun (WGS) entry which is preliminary data.</text>
</comment>
<reference evidence="1 2" key="1">
    <citation type="journal article" date="2015" name="Genome Announc.">
        <title>Draft Genome Sequence of the Terrestrial Cyanobacterium Scytonema millei VB511283, Isolated from Eastern India.</title>
        <authorList>
            <person name="Sen D."/>
            <person name="Chandrababunaidu M.M."/>
            <person name="Singh D."/>
            <person name="Sanghi N."/>
            <person name="Ghorai A."/>
            <person name="Mishra G.P."/>
            <person name="Madduluri M."/>
            <person name="Adhikary S.P."/>
            <person name="Tripathy S."/>
        </authorList>
    </citation>
    <scope>NUCLEOTIDE SEQUENCE [LARGE SCALE GENOMIC DNA]</scope>
    <source>
        <strain evidence="1 2">VB511283</strain>
    </source>
</reference>
<evidence type="ECO:0000313" key="2">
    <source>
        <dbReference type="Proteomes" id="UP000031532"/>
    </source>
</evidence>
<accession>A0A9X5E1D5</accession>
<dbReference type="InterPro" id="IPR001646">
    <property type="entry name" value="5peptide_repeat"/>
</dbReference>
<dbReference type="Pfam" id="PF00805">
    <property type="entry name" value="Pentapeptide"/>
    <property type="match status" value="1"/>
</dbReference>
<keyword evidence="2" id="KW-1185">Reference proteome</keyword>
<dbReference type="Gene3D" id="2.160.20.80">
    <property type="entry name" value="E3 ubiquitin-protein ligase SopA"/>
    <property type="match status" value="1"/>
</dbReference>
<dbReference type="SUPFAM" id="SSF141571">
    <property type="entry name" value="Pentapeptide repeat-like"/>
    <property type="match status" value="1"/>
</dbReference>
<dbReference type="EMBL" id="JTJC03000001">
    <property type="protein sequence ID" value="NHC33459.1"/>
    <property type="molecule type" value="Genomic_DNA"/>
</dbReference>